<dbReference type="PANTHER" id="PTHR12811">
    <property type="entry name" value="VACUOLAR PROTEIN SORTING VPS16"/>
    <property type="match status" value="1"/>
</dbReference>
<name>A0A1A8WJ40_PLAMA</name>
<proteinExistence type="predicted"/>
<dbReference type="PANTHER" id="PTHR12811:SF0">
    <property type="entry name" value="VACUOLAR PROTEIN SORTING-ASSOCIATED PROTEIN 16 HOMOLOG"/>
    <property type="match status" value="1"/>
</dbReference>
<dbReference type="AlphaFoldDB" id="A0A1A8WJ40"/>
<dbReference type="GO" id="GO:0016197">
    <property type="term" value="P:endosomal transport"/>
    <property type="evidence" value="ECO:0007669"/>
    <property type="project" value="TreeGrafter"/>
</dbReference>
<organism evidence="2 3">
    <name type="scientific">Plasmodium malariae</name>
    <dbReference type="NCBI Taxonomy" id="5858"/>
    <lineage>
        <taxon>Eukaryota</taxon>
        <taxon>Sar</taxon>
        <taxon>Alveolata</taxon>
        <taxon>Apicomplexa</taxon>
        <taxon>Aconoidasida</taxon>
        <taxon>Haemosporida</taxon>
        <taxon>Plasmodiidae</taxon>
        <taxon>Plasmodium</taxon>
        <taxon>Plasmodium (Plasmodium)</taxon>
    </lineage>
</organism>
<evidence type="ECO:0000313" key="3">
    <source>
        <dbReference type="Proteomes" id="UP000078597"/>
    </source>
</evidence>
<dbReference type="InterPro" id="IPR016534">
    <property type="entry name" value="VPS16"/>
</dbReference>
<dbReference type="Pfam" id="PF04841">
    <property type="entry name" value="Vps16_N"/>
    <property type="match status" value="1"/>
</dbReference>
<feature type="domain" description="Vps16 N-terminal" evidence="1">
    <location>
        <begin position="2"/>
        <end position="151"/>
    </location>
</feature>
<reference evidence="3" key="1">
    <citation type="submission" date="2016-05" db="EMBL/GenBank/DDBJ databases">
        <authorList>
            <person name="Naeem Raeece"/>
        </authorList>
    </citation>
    <scope>NUCLEOTIDE SEQUENCE [LARGE SCALE GENOMIC DNA]</scope>
</reference>
<dbReference type="VEuPathDB" id="PlasmoDB:PmUG01_14074100"/>
<dbReference type="GO" id="GO:0005765">
    <property type="term" value="C:lysosomal membrane"/>
    <property type="evidence" value="ECO:0007669"/>
    <property type="project" value="TreeGrafter"/>
</dbReference>
<dbReference type="GO" id="GO:0006886">
    <property type="term" value="P:intracellular protein transport"/>
    <property type="evidence" value="ECO:0007669"/>
    <property type="project" value="InterPro"/>
</dbReference>
<dbReference type="GO" id="GO:0005768">
    <property type="term" value="C:endosome"/>
    <property type="evidence" value="ECO:0007669"/>
    <property type="project" value="TreeGrafter"/>
</dbReference>
<evidence type="ECO:0000313" key="2">
    <source>
        <dbReference type="EMBL" id="SBS91270.1"/>
    </source>
</evidence>
<protein>
    <submittedName>
        <fullName evidence="2">Vacuolar protein sorting-associated protein 16, putative</fullName>
    </submittedName>
</protein>
<dbReference type="Proteomes" id="UP000078597">
    <property type="component" value="Unassembled WGS sequence"/>
</dbReference>
<dbReference type="GO" id="GO:0042144">
    <property type="term" value="P:vacuole fusion, non-autophagic"/>
    <property type="evidence" value="ECO:0007669"/>
    <property type="project" value="TreeGrafter"/>
</dbReference>
<dbReference type="InterPro" id="IPR006926">
    <property type="entry name" value="Vps16_N"/>
</dbReference>
<sequence>MNTNEWNNIDNTYYGKQKLSNMLWSNEDVLKDSLTCSGYLGLIAVLRNKDKFDVYKKEDNLKIYTNIGRVISSCRLNSDGLICFGWNKNNDLVLLFKDNIVRVYSCFCEKIFVFSLDENIKNEGILYGSICEEGIIIITERLNIYVNYYFSGNNCFRYPAVDLKGKPNCVCTVEEDKLSDELNIEHNYFDTRVNNDLLRMNIKNYITNAFENKKENVNEMVNNKNVVLTEGKENYNIQMEDDRIKRRTNRELIKTSSYDVKRTEVDNTTSNSNRVSYRGKKEKELNIHLIIALCSGGFVLVNKHRFKYYDVYDNNNDNNNNNN</sequence>
<dbReference type="GO" id="GO:0003779">
    <property type="term" value="F:actin binding"/>
    <property type="evidence" value="ECO:0007669"/>
    <property type="project" value="TreeGrafter"/>
</dbReference>
<gene>
    <name evidence="2" type="ORF">PMALA_032380</name>
</gene>
<feature type="non-terminal residue" evidence="2">
    <location>
        <position position="323"/>
    </location>
</feature>
<accession>A0A1A8WJ40</accession>
<dbReference type="GO" id="GO:0030897">
    <property type="term" value="C:HOPS complex"/>
    <property type="evidence" value="ECO:0007669"/>
    <property type="project" value="TreeGrafter"/>
</dbReference>
<evidence type="ECO:0000259" key="1">
    <source>
        <dbReference type="Pfam" id="PF04841"/>
    </source>
</evidence>
<dbReference type="EMBL" id="FLQW01001739">
    <property type="protein sequence ID" value="SBS91270.1"/>
    <property type="molecule type" value="Genomic_DNA"/>
</dbReference>